<feature type="region of interest" description="Disordered" evidence="10">
    <location>
        <begin position="194"/>
        <end position="225"/>
    </location>
</feature>
<evidence type="ECO:0000256" key="8">
    <source>
        <dbReference type="PIRSR" id="PIRSR630616-3"/>
    </source>
</evidence>
<dbReference type="GO" id="GO:0004674">
    <property type="term" value="F:protein serine/threonine kinase activity"/>
    <property type="evidence" value="ECO:0007669"/>
    <property type="project" value="UniProtKB-KW"/>
</dbReference>
<dbReference type="Gene3D" id="1.10.510.10">
    <property type="entry name" value="Transferase(Phosphotransferase) domain 1"/>
    <property type="match status" value="1"/>
</dbReference>
<comment type="caution">
    <text evidence="12">The sequence shown here is derived from an EMBL/GenBank/DDBJ whole genome shotgun (WGS) entry which is preliminary data.</text>
</comment>
<feature type="binding site" evidence="7">
    <location>
        <position position="409"/>
    </location>
    <ligand>
        <name>ATP</name>
        <dbReference type="ChEBI" id="CHEBI:30616"/>
    </ligand>
</feature>
<dbReference type="FunFam" id="1.10.510.10:FF:000571">
    <property type="entry name" value="Maternal embryonic leucine zipper kinase"/>
    <property type="match status" value="1"/>
</dbReference>
<dbReference type="InterPro" id="IPR017441">
    <property type="entry name" value="Protein_kinase_ATP_BS"/>
</dbReference>
<evidence type="ECO:0000256" key="9">
    <source>
        <dbReference type="PROSITE-ProRule" id="PRU10141"/>
    </source>
</evidence>
<dbReference type="FunFam" id="3.30.200.20:FF:000003">
    <property type="entry name" value="Non-specific serine/threonine protein kinase"/>
    <property type="match status" value="1"/>
</dbReference>
<name>A0A9N9AQC7_FUNMO</name>
<evidence type="ECO:0000256" key="7">
    <source>
        <dbReference type="PIRSR" id="PIRSR630616-2"/>
    </source>
</evidence>
<evidence type="ECO:0000259" key="11">
    <source>
        <dbReference type="PROSITE" id="PS50011"/>
    </source>
</evidence>
<feature type="domain" description="Protein kinase" evidence="11">
    <location>
        <begin position="261"/>
        <end position="534"/>
    </location>
</feature>
<gene>
    <name evidence="12" type="ORF">FMOSSE_LOCUS5896</name>
</gene>
<dbReference type="PROSITE" id="PS50011">
    <property type="entry name" value="PROTEIN_KINASE_DOM"/>
    <property type="match status" value="1"/>
</dbReference>
<feature type="binding site" evidence="7 9">
    <location>
        <position position="290"/>
    </location>
    <ligand>
        <name>ATP</name>
        <dbReference type="ChEBI" id="CHEBI:30616"/>
    </ligand>
</feature>
<dbReference type="Pfam" id="PF00069">
    <property type="entry name" value="Pkinase"/>
    <property type="match status" value="1"/>
</dbReference>
<evidence type="ECO:0000313" key="13">
    <source>
        <dbReference type="Proteomes" id="UP000789375"/>
    </source>
</evidence>
<keyword evidence="4" id="KW-0418">Kinase</keyword>
<evidence type="ECO:0000256" key="6">
    <source>
        <dbReference type="PIRSR" id="PIRSR630616-1"/>
    </source>
</evidence>
<dbReference type="GO" id="GO:0005524">
    <property type="term" value="F:ATP binding"/>
    <property type="evidence" value="ECO:0007669"/>
    <property type="project" value="UniProtKB-UniRule"/>
</dbReference>
<dbReference type="EMBL" id="CAJVPP010001177">
    <property type="protein sequence ID" value="CAG8539226.1"/>
    <property type="molecule type" value="Genomic_DNA"/>
</dbReference>
<feature type="region of interest" description="Disordered" evidence="10">
    <location>
        <begin position="30"/>
        <end position="123"/>
    </location>
</feature>
<feature type="active site" description="Proton acceptor" evidence="6">
    <location>
        <position position="386"/>
    </location>
</feature>
<dbReference type="InterPro" id="IPR030616">
    <property type="entry name" value="Aur-like"/>
</dbReference>
<dbReference type="PROSITE" id="PS00108">
    <property type="entry name" value="PROTEIN_KINASE_ST"/>
    <property type="match status" value="1"/>
</dbReference>
<feature type="cross-link" description="Glycyl lysine isopeptide (Lys-Gly) (interchain with G-Cter in SUMO2)" evidence="8">
    <location>
        <position position="388"/>
    </location>
</feature>
<evidence type="ECO:0000256" key="3">
    <source>
        <dbReference type="ARBA" id="ARBA00022741"/>
    </source>
</evidence>
<dbReference type="PROSITE" id="PS00107">
    <property type="entry name" value="PROTEIN_KINASE_ATP"/>
    <property type="match status" value="1"/>
</dbReference>
<feature type="compositionally biased region" description="Low complexity" evidence="10">
    <location>
        <begin position="53"/>
        <end position="72"/>
    </location>
</feature>
<feature type="binding site" evidence="7">
    <location>
        <begin position="390"/>
        <end position="391"/>
    </location>
    <ligand>
        <name>ATP</name>
        <dbReference type="ChEBI" id="CHEBI:30616"/>
    </ligand>
</feature>
<evidence type="ECO:0000256" key="10">
    <source>
        <dbReference type="SAM" id="MobiDB-lite"/>
    </source>
</evidence>
<dbReference type="AlphaFoldDB" id="A0A9N9AQC7"/>
<feature type="compositionally biased region" description="Polar residues" evidence="10">
    <location>
        <begin position="213"/>
        <end position="225"/>
    </location>
</feature>
<keyword evidence="5 7" id="KW-0067">ATP-binding</keyword>
<evidence type="ECO:0000256" key="4">
    <source>
        <dbReference type="ARBA" id="ARBA00022777"/>
    </source>
</evidence>
<dbReference type="InterPro" id="IPR000719">
    <property type="entry name" value="Prot_kinase_dom"/>
</dbReference>
<reference evidence="12" key="1">
    <citation type="submission" date="2021-06" db="EMBL/GenBank/DDBJ databases">
        <authorList>
            <person name="Kallberg Y."/>
            <person name="Tangrot J."/>
            <person name="Rosling A."/>
        </authorList>
    </citation>
    <scope>NUCLEOTIDE SEQUENCE</scope>
    <source>
        <strain evidence="12">87-6 pot B 2015</strain>
    </source>
</reference>
<evidence type="ECO:0000313" key="12">
    <source>
        <dbReference type="EMBL" id="CAG8539226.1"/>
    </source>
</evidence>
<accession>A0A9N9AQC7</accession>
<evidence type="ECO:0000256" key="1">
    <source>
        <dbReference type="ARBA" id="ARBA00022527"/>
    </source>
</evidence>
<evidence type="ECO:0000256" key="5">
    <source>
        <dbReference type="ARBA" id="ARBA00022840"/>
    </source>
</evidence>
<keyword evidence="1" id="KW-0723">Serine/threonine-protein kinase</keyword>
<dbReference type="CDD" id="cd14003">
    <property type="entry name" value="STKc_AMPK-like"/>
    <property type="match status" value="1"/>
</dbReference>
<evidence type="ECO:0000256" key="2">
    <source>
        <dbReference type="ARBA" id="ARBA00022679"/>
    </source>
</evidence>
<dbReference type="SMART" id="SM00220">
    <property type="entry name" value="S_TKc"/>
    <property type="match status" value="1"/>
</dbReference>
<keyword evidence="2" id="KW-0808">Transferase</keyword>
<organism evidence="12 13">
    <name type="scientific">Funneliformis mosseae</name>
    <name type="common">Endomycorrhizal fungus</name>
    <name type="synonym">Glomus mosseae</name>
    <dbReference type="NCBI Taxonomy" id="27381"/>
    <lineage>
        <taxon>Eukaryota</taxon>
        <taxon>Fungi</taxon>
        <taxon>Fungi incertae sedis</taxon>
        <taxon>Mucoromycota</taxon>
        <taxon>Glomeromycotina</taxon>
        <taxon>Glomeromycetes</taxon>
        <taxon>Glomerales</taxon>
        <taxon>Glomeraceae</taxon>
        <taxon>Funneliformis</taxon>
    </lineage>
</organism>
<dbReference type="SUPFAM" id="SSF56112">
    <property type="entry name" value="Protein kinase-like (PK-like)"/>
    <property type="match status" value="1"/>
</dbReference>
<keyword evidence="13" id="KW-1185">Reference proteome</keyword>
<keyword evidence="3 7" id="KW-0547">Nucleotide-binding</keyword>
<dbReference type="Proteomes" id="UP000789375">
    <property type="component" value="Unassembled WGS sequence"/>
</dbReference>
<sequence>MPILSDSSRSIVTDNGTRLPYDKVMFNSSPAIENRKRHTCSSTQGASLPMYNTTTSPTTSPTSPTSTPLLPSINILTTSYTPSSNGSDSNDQQKNNTILLKEETKDDESTTTAAPSERKFLPPDLPKIATNFVQASKINNLRVSSFNVPPKRPQHQRIASDDDALATLPSPATSVCDFPAAHYLKHTPPIRKISSSSLNADIKNQPHHRSSSESRLQNGNSVVEECNQTSDDTGPIFGHHTLQQRLSKLGLSKAAELISHYVILKTIGKGSFSTVKLAIDLNTCKKVAIKMIEIKGIQGSERLKASVSREVELLKYINHPNIVGLLDTIDTPTHLCLVLEYFPGGELFDYVNDNYENSTEEESKHIFLQLVNIIEYLHENNIVHRDLKLENILIDSSSPDEPIIIKLTDFGLAKFINKSSPILTTRCGSEEYAAPELISGNPYDGRKTDVWSLGIILYALLVGYLPFNLEPGQSRRQFFSKIIRADFTFPDSQNEIDSRRSRISDEAKNLVHRILQNNPQRRPSLSDIKNHPWLNDVTI</sequence>
<dbReference type="PANTHER" id="PTHR24350">
    <property type="entry name" value="SERINE/THREONINE-PROTEIN KINASE IAL-RELATED"/>
    <property type="match status" value="1"/>
</dbReference>
<proteinExistence type="predicted"/>
<dbReference type="InterPro" id="IPR008271">
    <property type="entry name" value="Ser/Thr_kinase_AS"/>
</dbReference>
<feature type="compositionally biased region" description="Polar residues" evidence="10">
    <location>
        <begin position="74"/>
        <end position="98"/>
    </location>
</feature>
<dbReference type="InterPro" id="IPR011009">
    <property type="entry name" value="Kinase-like_dom_sf"/>
</dbReference>
<feature type="compositionally biased region" description="Polar residues" evidence="10">
    <location>
        <begin position="40"/>
        <end position="52"/>
    </location>
</feature>
<protein>
    <submittedName>
        <fullName evidence="12">13322_t:CDS:1</fullName>
    </submittedName>
</protein>